<feature type="domain" description="Transposase putative helix-turn-helix" evidence="1">
    <location>
        <begin position="1"/>
        <end position="37"/>
    </location>
</feature>
<gene>
    <name evidence="2" type="ORF">HMPREF1391_00088</name>
</gene>
<reference evidence="3" key="1">
    <citation type="submission" date="2023-07" db="EMBL/GenBank/DDBJ databases">
        <authorList>
            <person name="Weinstock G."/>
            <person name="Sodergren E."/>
            <person name="Lobos E.A."/>
            <person name="Fulton L."/>
            <person name="Fulton R."/>
            <person name="Courtney L."/>
            <person name="Fronick C."/>
            <person name="O'Laughlin M."/>
            <person name="Godfrey J."/>
            <person name="Wilson R.M."/>
            <person name="Miner T."/>
            <person name="Farmer C."/>
            <person name="Delehaunty K."/>
            <person name="Cordes M."/>
            <person name="Minx P."/>
            <person name="Tomlinson C."/>
            <person name="Chen J."/>
            <person name="Wollam A."/>
            <person name="Pepin K.H."/>
            <person name="Bhonagiri V."/>
            <person name="Zhang X."/>
            <person name="Suruliraj S."/>
            <person name="Antonio M."/>
            <person name="Secka O."/>
            <person name="Thomas J."/>
            <person name="Warren W."/>
            <person name="Mitreva M."/>
            <person name="Mardis E.R."/>
            <person name="Wilson R.K."/>
        </authorList>
    </citation>
    <scope>NUCLEOTIDE SEQUENCE [LARGE SCALE GENOMIC DNA]</scope>
    <source>
        <strain evidence="3">GAM100Ai</strain>
    </source>
</reference>
<protein>
    <recommendedName>
        <fullName evidence="1">Transposase putative helix-turn-helix domain-containing protein</fullName>
    </recommendedName>
</protein>
<feature type="non-terminal residue" evidence="2">
    <location>
        <position position="45"/>
    </location>
</feature>
<evidence type="ECO:0000313" key="3">
    <source>
        <dbReference type="Proteomes" id="UP000001345"/>
    </source>
</evidence>
<dbReference type="Proteomes" id="UP000001345">
    <property type="component" value="Unassembled WGS sequence"/>
</dbReference>
<evidence type="ECO:0000313" key="2">
    <source>
        <dbReference type="EMBL" id="EKQ72964.1"/>
    </source>
</evidence>
<organism evidence="2 3">
    <name type="scientific">Helicobacter pylori GAM100Ai</name>
    <dbReference type="NCBI Taxonomy" id="1159019"/>
    <lineage>
        <taxon>Bacteria</taxon>
        <taxon>Pseudomonadati</taxon>
        <taxon>Campylobacterota</taxon>
        <taxon>Epsilonproteobacteria</taxon>
        <taxon>Campylobacterales</taxon>
        <taxon>Helicobacteraceae</taxon>
        <taxon>Helicobacter</taxon>
    </lineage>
</organism>
<dbReference type="EMBL" id="ANFP01000003">
    <property type="protein sequence ID" value="EKQ72964.1"/>
    <property type="molecule type" value="Genomic_DNA"/>
</dbReference>
<dbReference type="InterPro" id="IPR021027">
    <property type="entry name" value="Transposase_put_HTH"/>
</dbReference>
<proteinExistence type="predicted"/>
<sequence length="45" mass="5505">MYPTKEQQDKLQHCFFVYNQAYNIGLNLLQKQYEKNKDSPPKERK</sequence>
<evidence type="ECO:0000259" key="1">
    <source>
        <dbReference type="Pfam" id="PF12323"/>
    </source>
</evidence>
<dbReference type="Pfam" id="PF12323">
    <property type="entry name" value="HTH_OrfB_IS605"/>
    <property type="match status" value="1"/>
</dbReference>
<name>A0AB72ZX12_HELPX</name>
<accession>A0AB72ZX12</accession>
<dbReference type="AlphaFoldDB" id="A0AB72ZX12"/>
<comment type="caution">
    <text evidence="2">The sequence shown here is derived from an EMBL/GenBank/DDBJ whole genome shotgun (WGS) entry which is preliminary data.</text>
</comment>